<keyword evidence="7 8" id="KW-0472">Membrane</keyword>
<evidence type="ECO:0000256" key="6">
    <source>
        <dbReference type="ARBA" id="ARBA00022989"/>
    </source>
</evidence>
<evidence type="ECO:0000313" key="10">
    <source>
        <dbReference type="Proteomes" id="UP000823886"/>
    </source>
</evidence>
<keyword evidence="4 8" id="KW-1003">Cell membrane</keyword>
<evidence type="ECO:0000256" key="7">
    <source>
        <dbReference type="ARBA" id="ARBA00023136"/>
    </source>
</evidence>
<name>A0A9D2PKB3_9FIRM</name>
<feature type="transmembrane region" description="Helical" evidence="8">
    <location>
        <begin position="215"/>
        <end position="235"/>
    </location>
</feature>
<evidence type="ECO:0000256" key="3">
    <source>
        <dbReference type="ARBA" id="ARBA00022448"/>
    </source>
</evidence>
<comment type="subcellular location">
    <subcellularLocation>
        <location evidence="1 8">Cell membrane</location>
        <topology evidence="1 8">Multi-pass membrane protein</topology>
    </subcellularLocation>
</comment>
<comment type="caution">
    <text evidence="9">The sequence shown here is derived from an EMBL/GenBank/DDBJ whole genome shotgun (WGS) entry which is preliminary data.</text>
</comment>
<keyword evidence="5 8" id="KW-0812">Transmembrane</keyword>
<dbReference type="AlphaFoldDB" id="A0A9D2PKB3"/>
<feature type="transmembrane region" description="Helical" evidence="8">
    <location>
        <begin position="150"/>
        <end position="169"/>
    </location>
</feature>
<keyword evidence="6 8" id="KW-1133">Transmembrane helix</keyword>
<keyword evidence="3 8" id="KW-0813">Transport</keyword>
<proteinExistence type="inferred from homology"/>
<feature type="transmembrane region" description="Helical" evidence="8">
    <location>
        <begin position="100"/>
        <end position="120"/>
    </location>
</feature>
<evidence type="ECO:0000256" key="1">
    <source>
        <dbReference type="ARBA" id="ARBA00004651"/>
    </source>
</evidence>
<feature type="transmembrane region" description="Helical" evidence="8">
    <location>
        <begin position="181"/>
        <end position="203"/>
    </location>
</feature>
<feature type="transmembrane region" description="Helical" evidence="8">
    <location>
        <begin position="366"/>
        <end position="384"/>
    </location>
</feature>
<dbReference type="EMBL" id="DWVZ01000039">
    <property type="protein sequence ID" value="HJC62617.1"/>
    <property type="molecule type" value="Genomic_DNA"/>
</dbReference>
<reference evidence="9" key="1">
    <citation type="journal article" date="2021" name="PeerJ">
        <title>Extensive microbial diversity within the chicken gut microbiome revealed by metagenomics and culture.</title>
        <authorList>
            <person name="Gilroy R."/>
            <person name="Ravi A."/>
            <person name="Getino M."/>
            <person name="Pursley I."/>
            <person name="Horton D.L."/>
            <person name="Alikhan N.F."/>
            <person name="Baker D."/>
            <person name="Gharbi K."/>
            <person name="Hall N."/>
            <person name="Watson M."/>
            <person name="Adriaenssens E.M."/>
            <person name="Foster-Nyarko E."/>
            <person name="Jarju S."/>
            <person name="Secka A."/>
            <person name="Antonio M."/>
            <person name="Oren A."/>
            <person name="Chaudhuri R.R."/>
            <person name="La Ragione R."/>
            <person name="Hildebrand F."/>
            <person name="Pallen M.J."/>
        </authorList>
    </citation>
    <scope>NUCLEOTIDE SEQUENCE</scope>
    <source>
        <strain evidence="9">ChiBcec2-3848</strain>
    </source>
</reference>
<sequence length="474" mass="50890">MEQMVHALQEFVWGPGMLVFFLATGIRFTVQSGFFQFTKIPLWMGNTIGALRKNRRIRKTPDEHSISQFQSFCTALAATLGTGNITGVATALIFGGPGSIFWLWVSAFLGMMTGYAENYLGIKYRYRNAEGKWAGGAMVYMERGLQCRPLAVIFAICCIGASLGMGNMVQGNSMAKGLEEAFHIPSFATGTVCMILVAAVVTGGMKRIASLTERLVPVMSAAYLGGALIVLGANLDMTGRAFLLIFQDAFQLRAAAGGAAGYTMLQAVRMGIARGIFSNEAGLGSSVMAHAHADVEQPETQGMWAMAEIFIDSVVVCTITALVILVSGVYDPSAFLETIQAGGELVDGTTLTGMAFGTVIPFGEQFLAAATVLFAFATIVGWSYFGEQTAAYLGREKGAAAYRLVYILLTLPGCIAAPQLIWELSDALNGMMALPNLLALFFLGNQVRYIKKTETNDKNRGESNGCKKRQIVLK</sequence>
<comment type="similarity">
    <text evidence="2 8">Belongs to the alanine or glycine:cation symporter (AGCS) (TC 2.A.25) family.</text>
</comment>
<evidence type="ECO:0000256" key="5">
    <source>
        <dbReference type="ARBA" id="ARBA00022692"/>
    </source>
</evidence>
<dbReference type="Proteomes" id="UP000823886">
    <property type="component" value="Unassembled WGS sequence"/>
</dbReference>
<keyword evidence="8" id="KW-0769">Symport</keyword>
<protein>
    <submittedName>
        <fullName evidence="9">Sodium:alanine symporter family protein</fullName>
    </submittedName>
</protein>
<dbReference type="PANTHER" id="PTHR30330:SF3">
    <property type="entry name" value="TRANSCRIPTIONAL REGULATOR, LRP FAMILY"/>
    <property type="match status" value="1"/>
</dbReference>
<feature type="transmembrane region" description="Helical" evidence="8">
    <location>
        <begin position="72"/>
        <end position="94"/>
    </location>
</feature>
<feature type="transmembrane region" description="Helical" evidence="8">
    <location>
        <begin position="427"/>
        <end position="444"/>
    </location>
</feature>
<dbReference type="GO" id="GO:0005283">
    <property type="term" value="F:amino acid:sodium symporter activity"/>
    <property type="evidence" value="ECO:0007669"/>
    <property type="project" value="InterPro"/>
</dbReference>
<dbReference type="PANTHER" id="PTHR30330">
    <property type="entry name" value="AGSS FAMILY TRANSPORTER, SODIUM-ALANINE"/>
    <property type="match status" value="1"/>
</dbReference>
<feature type="transmembrane region" description="Helical" evidence="8">
    <location>
        <begin position="12"/>
        <end position="28"/>
    </location>
</feature>
<reference evidence="9" key="2">
    <citation type="submission" date="2021-04" db="EMBL/GenBank/DDBJ databases">
        <authorList>
            <person name="Gilroy R."/>
        </authorList>
    </citation>
    <scope>NUCLEOTIDE SEQUENCE</scope>
    <source>
        <strain evidence="9">ChiBcec2-3848</strain>
    </source>
</reference>
<evidence type="ECO:0000256" key="2">
    <source>
        <dbReference type="ARBA" id="ARBA00009261"/>
    </source>
</evidence>
<comment type="caution">
    <text evidence="8">Lacks conserved residue(s) required for the propagation of feature annotation.</text>
</comment>
<dbReference type="NCBIfam" id="TIGR00835">
    <property type="entry name" value="agcS"/>
    <property type="match status" value="1"/>
</dbReference>
<gene>
    <name evidence="9" type="ORF">H9753_03230</name>
</gene>
<dbReference type="Pfam" id="PF01235">
    <property type="entry name" value="Na_Ala_symp"/>
    <property type="match status" value="1"/>
</dbReference>
<feature type="transmembrane region" description="Helical" evidence="8">
    <location>
        <begin position="309"/>
        <end position="330"/>
    </location>
</feature>
<organism evidence="9 10">
    <name type="scientific">Candidatus Blautia merdavium</name>
    <dbReference type="NCBI Taxonomy" id="2838494"/>
    <lineage>
        <taxon>Bacteria</taxon>
        <taxon>Bacillati</taxon>
        <taxon>Bacillota</taxon>
        <taxon>Clostridia</taxon>
        <taxon>Lachnospirales</taxon>
        <taxon>Lachnospiraceae</taxon>
        <taxon>Blautia</taxon>
    </lineage>
</organism>
<evidence type="ECO:0000256" key="4">
    <source>
        <dbReference type="ARBA" id="ARBA00022475"/>
    </source>
</evidence>
<dbReference type="PRINTS" id="PR00175">
    <property type="entry name" value="NAALASMPORT"/>
</dbReference>
<dbReference type="Gene3D" id="1.20.1740.10">
    <property type="entry name" value="Amino acid/polyamine transporter I"/>
    <property type="match status" value="1"/>
</dbReference>
<feature type="transmembrane region" description="Helical" evidence="8">
    <location>
        <begin position="404"/>
        <end position="421"/>
    </location>
</feature>
<dbReference type="InterPro" id="IPR001463">
    <property type="entry name" value="Na/Ala_symport"/>
</dbReference>
<evidence type="ECO:0000313" key="9">
    <source>
        <dbReference type="EMBL" id="HJC62617.1"/>
    </source>
</evidence>
<feature type="transmembrane region" description="Helical" evidence="8">
    <location>
        <begin position="34"/>
        <end position="51"/>
    </location>
</feature>
<feature type="transmembrane region" description="Helical" evidence="8">
    <location>
        <begin position="241"/>
        <end position="265"/>
    </location>
</feature>
<evidence type="ECO:0000256" key="8">
    <source>
        <dbReference type="RuleBase" id="RU363064"/>
    </source>
</evidence>
<dbReference type="GO" id="GO:0005886">
    <property type="term" value="C:plasma membrane"/>
    <property type="evidence" value="ECO:0007669"/>
    <property type="project" value="UniProtKB-SubCell"/>
</dbReference>
<accession>A0A9D2PKB3</accession>